<dbReference type="InterPro" id="IPR015800">
    <property type="entry name" value="Cu_amine_oxidase_N2"/>
</dbReference>
<evidence type="ECO:0000256" key="5">
    <source>
        <dbReference type="ARBA" id="ARBA00023008"/>
    </source>
</evidence>
<evidence type="ECO:0000256" key="2">
    <source>
        <dbReference type="ARBA" id="ARBA00022723"/>
    </source>
</evidence>
<dbReference type="PANTHER" id="PTHR10638">
    <property type="entry name" value="COPPER AMINE OXIDASE"/>
    <property type="match status" value="1"/>
</dbReference>
<evidence type="ECO:0000256" key="1">
    <source>
        <dbReference type="ARBA" id="ARBA00007983"/>
    </source>
</evidence>
<keyword evidence="3 6" id="KW-0801">TPQ</keyword>
<evidence type="ECO:0000256" key="9">
    <source>
        <dbReference type="SAM" id="MobiDB-lite"/>
    </source>
</evidence>
<dbReference type="Pfam" id="PF01179">
    <property type="entry name" value="Cu_amine_oxid"/>
    <property type="match status" value="1"/>
</dbReference>
<dbReference type="InterPro" id="IPR000269">
    <property type="entry name" value="Cu_amine_oxidase"/>
</dbReference>
<feature type="active site" description="Proton acceptor" evidence="6">
    <location>
        <position position="438"/>
    </location>
</feature>
<feature type="transmembrane region" description="Helical" evidence="10">
    <location>
        <begin position="37"/>
        <end position="56"/>
    </location>
</feature>
<sequence length="829" mass="94134">HNFIIKSAVLKANMSERQAITKDDSHLLLKRNRRWRISTFIFVLLSVALLVALIVVTQQKSSVVTENGGAASSVSKAVCGSVNSNGNTIDLREPDTPGPFHDLTVEELVELTRFLEKDPNILAAKSKTASINSSYIYQIDLFLARKADVLNFLDKSGPVPERQARVIMLRGDLNPPIVEEYVCGPLPHVARCDLLNSTKRRNPIEFSVRPLSDLEFHVILNTLMREVDKQIGYILKESYGITWTECSVPEDCFHFGVSQLGTGIVDDISQRKLWLTAFYNVPYYSVHPVDHAVFLNLNGSDVSNWSIEQIWYAGHQYENMDQLILGYNNGSIPKSKFTKPVYSENLYSTLHRRGDPLPVKPQRPPTQVEPDGKRYSVKEREVEYMGWKFNFRLSALSGPAIFDVRYKGERIAYEISMAEIAVFYSGNIPSVQITDYVDSGVLLGSNSKSQVPGADCPETATLVNQTFFNIALGEPVVYTSSMCLFEHNNGYPLRRHLSYTPYEGSYYGGMSDSVLTFRSALTIENYDYIVDFIFHQNGVFESRFMSTGYILSTVYSNDGRAYGFRIEDTVLGNLHQHLVHFKADLDIGGTSNSYETLDISQETSPLKTDPTKTFHQTKFTPSIKKTEKEALFKYNFETPKYHLVYNNASKTMYNEHRSYRILMNGMSKVLFPEGEGNEPTLSWARHQLVVTKHKDDEFLSSSNYGMYDSANPVVNFASFYEDDESIENEDLVFWIASGLHHIPHTEDLPVTPTVGNHLTFYLLPYNYFPECPSMGSRDSMYIKHIDPKDLSKGVKVERYGNTVDQCLTPREEFQEDVTKNPDQVLQTRT</sequence>
<gene>
    <name evidence="13" type="primary">ORF175011</name>
</gene>
<dbReference type="FunFam" id="2.70.98.20:FF:000002">
    <property type="entry name" value="Amine oxidase"/>
    <property type="match status" value="1"/>
</dbReference>
<evidence type="ECO:0000256" key="3">
    <source>
        <dbReference type="ARBA" id="ARBA00022772"/>
    </source>
</evidence>
<evidence type="ECO:0000256" key="8">
    <source>
        <dbReference type="RuleBase" id="RU000672"/>
    </source>
</evidence>
<evidence type="ECO:0000313" key="13">
    <source>
        <dbReference type="EMBL" id="CEK90151.1"/>
    </source>
</evidence>
<dbReference type="AlphaFoldDB" id="A0A0B7BCW5"/>
<dbReference type="GO" id="GO:0048038">
    <property type="term" value="F:quinone binding"/>
    <property type="evidence" value="ECO:0007669"/>
    <property type="project" value="InterPro"/>
</dbReference>
<organism evidence="13">
    <name type="scientific">Arion vulgaris</name>
    <dbReference type="NCBI Taxonomy" id="1028688"/>
    <lineage>
        <taxon>Eukaryota</taxon>
        <taxon>Metazoa</taxon>
        <taxon>Spiralia</taxon>
        <taxon>Lophotrochozoa</taxon>
        <taxon>Mollusca</taxon>
        <taxon>Gastropoda</taxon>
        <taxon>Heterobranchia</taxon>
        <taxon>Euthyneura</taxon>
        <taxon>Panpulmonata</taxon>
        <taxon>Eupulmonata</taxon>
        <taxon>Stylommatophora</taxon>
        <taxon>Helicina</taxon>
        <taxon>Arionoidea</taxon>
        <taxon>Arionidae</taxon>
        <taxon>Arion</taxon>
    </lineage>
</organism>
<dbReference type="Gene3D" id="2.70.98.20">
    <property type="entry name" value="Copper amine oxidase, catalytic domain"/>
    <property type="match status" value="1"/>
</dbReference>
<feature type="non-terminal residue" evidence="13">
    <location>
        <position position="1"/>
    </location>
</feature>
<feature type="domain" description="Copper amine oxidase N2-terminal" evidence="12">
    <location>
        <begin position="108"/>
        <end position="188"/>
    </location>
</feature>
<dbReference type="EMBL" id="HACG01043286">
    <property type="protein sequence ID" value="CEK90151.1"/>
    <property type="molecule type" value="Transcribed_RNA"/>
</dbReference>
<comment type="cofactor">
    <cofactor evidence="8">
        <name>Cu cation</name>
        <dbReference type="ChEBI" id="CHEBI:23378"/>
    </cofactor>
    <text evidence="8">Contains 1 topaquinone per subunit.</text>
</comment>
<keyword evidence="5 8" id="KW-0186">Copper</keyword>
<dbReference type="GO" id="GO:0005886">
    <property type="term" value="C:plasma membrane"/>
    <property type="evidence" value="ECO:0007669"/>
    <property type="project" value="TreeGrafter"/>
</dbReference>
<keyword evidence="10" id="KW-1133">Transmembrane helix</keyword>
<evidence type="ECO:0000259" key="11">
    <source>
        <dbReference type="Pfam" id="PF01179"/>
    </source>
</evidence>
<dbReference type="GO" id="GO:0005507">
    <property type="term" value="F:copper ion binding"/>
    <property type="evidence" value="ECO:0007669"/>
    <property type="project" value="InterPro"/>
</dbReference>
<dbReference type="PRINTS" id="PR00766">
    <property type="entry name" value="CUDAOXIDASE"/>
</dbReference>
<dbReference type="Gene3D" id="3.10.450.40">
    <property type="match status" value="2"/>
</dbReference>
<reference evidence="13" key="1">
    <citation type="submission" date="2014-12" db="EMBL/GenBank/DDBJ databases">
        <title>Insight into the proteome of Arion vulgaris.</title>
        <authorList>
            <person name="Aradska J."/>
            <person name="Bulat T."/>
            <person name="Smidak R."/>
            <person name="Sarate P."/>
            <person name="Gangsoo J."/>
            <person name="Sialana F."/>
            <person name="Bilban M."/>
            <person name="Lubec G."/>
        </authorList>
    </citation>
    <scope>NUCLEOTIDE SEQUENCE</scope>
    <source>
        <tissue evidence="13">Skin</tissue>
    </source>
</reference>
<name>A0A0B7BCW5_9EUPU</name>
<feature type="domain" description="Copper amine oxidase catalytic" evidence="11">
    <location>
        <begin position="366"/>
        <end position="774"/>
    </location>
</feature>
<dbReference type="InterPro" id="IPR015798">
    <property type="entry name" value="Cu_amine_oxidase_C"/>
</dbReference>
<feature type="active site" description="Schiff-base intermediate with substrate; via topaquinone" evidence="6">
    <location>
        <position position="526"/>
    </location>
</feature>
<dbReference type="InterPro" id="IPR016182">
    <property type="entry name" value="Cu_amine_oxidase_N-reg"/>
</dbReference>
<dbReference type="GO" id="GO:0008131">
    <property type="term" value="F:primary methylamine oxidase activity"/>
    <property type="evidence" value="ECO:0007669"/>
    <property type="project" value="InterPro"/>
</dbReference>
<evidence type="ECO:0000256" key="10">
    <source>
        <dbReference type="SAM" id="Phobius"/>
    </source>
</evidence>
<keyword evidence="10" id="KW-0472">Membrane</keyword>
<dbReference type="Pfam" id="PF02727">
    <property type="entry name" value="Cu_amine_oxidN2"/>
    <property type="match status" value="1"/>
</dbReference>
<feature type="region of interest" description="Disordered" evidence="9">
    <location>
        <begin position="353"/>
        <end position="372"/>
    </location>
</feature>
<comment type="PTM">
    <text evidence="7 8">Topaquinone (TPQ) is generated by copper-dependent autoxidation of a specific tyrosyl residue.</text>
</comment>
<keyword evidence="2 8" id="KW-0479">Metal-binding</keyword>
<protein>
    <recommendedName>
        <fullName evidence="8">Amine oxidase</fullName>
        <ecNumber evidence="8">1.4.3.-</ecNumber>
    </recommendedName>
</protein>
<keyword evidence="10" id="KW-0812">Transmembrane</keyword>
<comment type="similarity">
    <text evidence="1 8">Belongs to the copper/topaquinone oxidase family.</text>
</comment>
<accession>A0A0B7BCW5</accession>
<dbReference type="EC" id="1.4.3.-" evidence="8"/>
<evidence type="ECO:0000256" key="7">
    <source>
        <dbReference type="PIRSR" id="PIRSR600269-51"/>
    </source>
</evidence>
<feature type="modified residue" description="2',4',5'-topaquinone" evidence="7">
    <location>
        <position position="526"/>
    </location>
</feature>
<keyword evidence="4 8" id="KW-0560">Oxidoreductase</keyword>
<evidence type="ECO:0000256" key="4">
    <source>
        <dbReference type="ARBA" id="ARBA00023002"/>
    </source>
</evidence>
<evidence type="ECO:0000259" key="12">
    <source>
        <dbReference type="Pfam" id="PF02727"/>
    </source>
</evidence>
<dbReference type="SUPFAM" id="SSF49998">
    <property type="entry name" value="Amine oxidase catalytic domain"/>
    <property type="match status" value="1"/>
</dbReference>
<dbReference type="SUPFAM" id="SSF54416">
    <property type="entry name" value="Amine oxidase N-terminal region"/>
    <property type="match status" value="2"/>
</dbReference>
<dbReference type="InterPro" id="IPR036460">
    <property type="entry name" value="Cu_amine_oxidase_C_sf"/>
</dbReference>
<proteinExistence type="inferred from homology"/>
<evidence type="ECO:0000256" key="6">
    <source>
        <dbReference type="PIRSR" id="PIRSR600269-50"/>
    </source>
</evidence>
<dbReference type="GO" id="GO:0009308">
    <property type="term" value="P:amine metabolic process"/>
    <property type="evidence" value="ECO:0007669"/>
    <property type="project" value="UniProtKB-UniRule"/>
</dbReference>
<dbReference type="PANTHER" id="PTHR10638:SF20">
    <property type="entry name" value="AMINE OXIDASE"/>
    <property type="match status" value="1"/>
</dbReference>